<keyword evidence="6 7" id="KW-0819">tRNA processing</keyword>
<feature type="binding site" evidence="7">
    <location>
        <position position="88"/>
    </location>
    <ligand>
        <name>S-adenosyl-L-methionine</name>
        <dbReference type="ChEBI" id="CHEBI:59789"/>
    </ligand>
</feature>
<dbReference type="GO" id="GO:0008176">
    <property type="term" value="F:tRNA (guanine(46)-N7)-methyltransferase activity"/>
    <property type="evidence" value="ECO:0007669"/>
    <property type="project" value="UniProtKB-EC"/>
</dbReference>
<keyword evidence="3 7" id="KW-0489">Methyltransferase</keyword>
<feature type="binding site" evidence="7">
    <location>
        <position position="115"/>
    </location>
    <ligand>
        <name>S-adenosyl-L-methionine</name>
        <dbReference type="ChEBI" id="CHEBI:59789"/>
    </ligand>
</feature>
<dbReference type="EC" id="2.1.1.33" evidence="7"/>
<evidence type="ECO:0000313" key="9">
    <source>
        <dbReference type="Proteomes" id="UP001595617"/>
    </source>
</evidence>
<dbReference type="Pfam" id="PF02390">
    <property type="entry name" value="Methyltransf_4"/>
    <property type="match status" value="1"/>
</dbReference>
<feature type="binding site" evidence="7">
    <location>
        <position position="63"/>
    </location>
    <ligand>
        <name>S-adenosyl-L-methionine</name>
        <dbReference type="ChEBI" id="CHEBI:59789"/>
    </ligand>
</feature>
<comment type="similarity">
    <text evidence="7">Belongs to the class I-like SAM-binding methyltransferase superfamily. TrmB family.</text>
</comment>
<feature type="binding site" evidence="7">
    <location>
        <position position="142"/>
    </location>
    <ligand>
        <name>substrate</name>
    </ligand>
</feature>
<dbReference type="NCBIfam" id="TIGR00091">
    <property type="entry name" value="tRNA (guanosine(46)-N7)-methyltransferase TrmB"/>
    <property type="match status" value="1"/>
</dbReference>
<dbReference type="PANTHER" id="PTHR23417:SF14">
    <property type="entry name" value="PENTACOTRIPEPTIDE-REPEAT REGION OF PRORP DOMAIN-CONTAINING PROTEIN"/>
    <property type="match status" value="1"/>
</dbReference>
<protein>
    <recommendedName>
        <fullName evidence="7">tRNA (guanine-N(7)-)-methyltransferase</fullName>
        <ecNumber evidence="7">2.1.1.33</ecNumber>
    </recommendedName>
    <alternativeName>
        <fullName evidence="7">tRNA (guanine(46)-N(7))-methyltransferase</fullName>
    </alternativeName>
    <alternativeName>
        <fullName evidence="7">tRNA(m7G46)-methyltransferase</fullName>
    </alternativeName>
</protein>
<evidence type="ECO:0000256" key="2">
    <source>
        <dbReference type="ARBA" id="ARBA00003015"/>
    </source>
</evidence>
<dbReference type="PANTHER" id="PTHR23417">
    <property type="entry name" value="3-DEOXY-D-MANNO-OCTULOSONIC-ACID TRANSFERASE/TRNA GUANINE-N 7 - -METHYLTRANSFERASE"/>
    <property type="match status" value="1"/>
</dbReference>
<dbReference type="InterPro" id="IPR029063">
    <property type="entry name" value="SAM-dependent_MTases_sf"/>
</dbReference>
<keyword evidence="5 7" id="KW-0949">S-adenosyl-L-methionine</keyword>
<name>A0ABV7ZS99_9GAMM</name>
<evidence type="ECO:0000256" key="7">
    <source>
        <dbReference type="HAMAP-Rule" id="MF_01057"/>
    </source>
</evidence>
<sequence>MNPDAITTPFKRTIRSFVMRTGRMTPSQEKALAEQWPIYGLNADGAVLDFAAIFGRQAPVVLEIGFGMGDSLLAMAQAAPEKDFIGIEVHLPGVGRLMNLAQQAGTTNLRVMKDDAVEILKKQVPDGSLSGVQIFFPDPWHKKKHHKRRIVQPEFVALLAQKMVPGGILHLATDWAEYAEHMMEVMSAAPDFRNTLGDGQFTDGRPAFRPETKFERRGHKLGHGVWDLLFERV</sequence>
<evidence type="ECO:0000256" key="1">
    <source>
        <dbReference type="ARBA" id="ARBA00000142"/>
    </source>
</evidence>
<dbReference type="Proteomes" id="UP001595617">
    <property type="component" value="Unassembled WGS sequence"/>
</dbReference>
<evidence type="ECO:0000256" key="3">
    <source>
        <dbReference type="ARBA" id="ARBA00022603"/>
    </source>
</evidence>
<evidence type="ECO:0000256" key="5">
    <source>
        <dbReference type="ARBA" id="ARBA00022691"/>
    </source>
</evidence>
<dbReference type="EMBL" id="JBHRYR010000002">
    <property type="protein sequence ID" value="MFC3851423.1"/>
    <property type="molecule type" value="Genomic_DNA"/>
</dbReference>
<comment type="pathway">
    <text evidence="7">tRNA modification; N(7)-methylguanine-tRNA biosynthesis.</text>
</comment>
<dbReference type="PROSITE" id="PS51625">
    <property type="entry name" value="SAM_MT_TRMB"/>
    <property type="match status" value="1"/>
</dbReference>
<accession>A0ABV7ZS99</accession>
<dbReference type="CDD" id="cd02440">
    <property type="entry name" value="AdoMet_MTases"/>
    <property type="match status" value="1"/>
</dbReference>
<evidence type="ECO:0000313" key="8">
    <source>
        <dbReference type="EMBL" id="MFC3851423.1"/>
    </source>
</evidence>
<dbReference type="Gene3D" id="3.40.50.150">
    <property type="entry name" value="Vaccinia Virus protein VP39"/>
    <property type="match status" value="1"/>
</dbReference>
<keyword evidence="9" id="KW-1185">Reference proteome</keyword>
<reference evidence="9" key="1">
    <citation type="journal article" date="2019" name="Int. J. Syst. Evol. Microbiol.">
        <title>The Global Catalogue of Microorganisms (GCM) 10K type strain sequencing project: providing services to taxonomists for standard genome sequencing and annotation.</title>
        <authorList>
            <consortium name="The Broad Institute Genomics Platform"/>
            <consortium name="The Broad Institute Genome Sequencing Center for Infectious Disease"/>
            <person name="Wu L."/>
            <person name="Ma J."/>
        </authorList>
    </citation>
    <scope>NUCLEOTIDE SEQUENCE [LARGE SCALE GENOMIC DNA]</scope>
    <source>
        <strain evidence="9">IBRC 10765</strain>
    </source>
</reference>
<keyword evidence="4 7" id="KW-0808">Transferase</keyword>
<proteinExistence type="inferred from homology"/>
<organism evidence="8 9">
    <name type="scientific">Saccharospirillum mangrovi</name>
    <dbReference type="NCBI Taxonomy" id="2161747"/>
    <lineage>
        <taxon>Bacteria</taxon>
        <taxon>Pseudomonadati</taxon>
        <taxon>Pseudomonadota</taxon>
        <taxon>Gammaproteobacteria</taxon>
        <taxon>Oceanospirillales</taxon>
        <taxon>Saccharospirillaceae</taxon>
        <taxon>Saccharospirillum</taxon>
    </lineage>
</organism>
<feature type="binding site" evidence="7">
    <location>
        <begin position="212"/>
        <end position="215"/>
    </location>
    <ligand>
        <name>substrate</name>
    </ligand>
</feature>
<dbReference type="SUPFAM" id="SSF53335">
    <property type="entry name" value="S-adenosyl-L-methionine-dependent methyltransferases"/>
    <property type="match status" value="1"/>
</dbReference>
<comment type="catalytic activity">
    <reaction evidence="1 7">
        <text>guanosine(46) in tRNA + S-adenosyl-L-methionine = N(7)-methylguanosine(46) in tRNA + S-adenosyl-L-homocysteine</text>
        <dbReference type="Rhea" id="RHEA:42708"/>
        <dbReference type="Rhea" id="RHEA-COMP:10188"/>
        <dbReference type="Rhea" id="RHEA-COMP:10189"/>
        <dbReference type="ChEBI" id="CHEBI:57856"/>
        <dbReference type="ChEBI" id="CHEBI:59789"/>
        <dbReference type="ChEBI" id="CHEBI:74269"/>
        <dbReference type="ChEBI" id="CHEBI:74480"/>
        <dbReference type="EC" id="2.1.1.33"/>
    </reaction>
</comment>
<gene>
    <name evidence="7 8" type="primary">trmB</name>
    <name evidence="8" type="ORF">ACFOOG_01145</name>
</gene>
<evidence type="ECO:0000256" key="4">
    <source>
        <dbReference type="ARBA" id="ARBA00022679"/>
    </source>
</evidence>
<dbReference type="HAMAP" id="MF_01057">
    <property type="entry name" value="tRNA_methyltr_TrmB"/>
    <property type="match status" value="1"/>
</dbReference>
<comment type="caution">
    <text evidence="8">The sequence shown here is derived from an EMBL/GenBank/DDBJ whole genome shotgun (WGS) entry which is preliminary data.</text>
</comment>
<feature type="binding site" evidence="7">
    <location>
        <position position="138"/>
    </location>
    <ligand>
        <name>S-adenosyl-L-methionine</name>
        <dbReference type="ChEBI" id="CHEBI:59789"/>
    </ligand>
</feature>
<feature type="binding site" evidence="7">
    <location>
        <position position="174"/>
    </location>
    <ligand>
        <name>substrate</name>
    </ligand>
</feature>
<dbReference type="RefSeq" id="WP_380692576.1">
    <property type="nucleotide sequence ID" value="NZ_JBHRYR010000002.1"/>
</dbReference>
<evidence type="ECO:0000256" key="6">
    <source>
        <dbReference type="ARBA" id="ARBA00022694"/>
    </source>
</evidence>
<dbReference type="InterPro" id="IPR003358">
    <property type="entry name" value="tRNA_(Gua-N-7)_MeTrfase_Trmb"/>
</dbReference>
<dbReference type="InterPro" id="IPR055361">
    <property type="entry name" value="tRNA_methyltr_TrmB_bact"/>
</dbReference>
<comment type="caution">
    <text evidence="7">Lacks conserved residue(s) required for the propagation of feature annotation.</text>
</comment>
<comment type="function">
    <text evidence="2 7">Catalyzes the formation of N(7)-methylguanine at position 46 (m7G46) in tRNA.</text>
</comment>